<accession>A0A7Y3T3T7</accession>
<dbReference type="AlphaFoldDB" id="A0A7Y3T3T7"/>
<sequence length="89" mass="9879">MLLDAIRIGDTEILVDEIKLSHAGVIPLHHHTIEYLNGEDEGLNGAEFFPAIRIAAYDDRSIAPVICTIRIRVYKGVGVIQFMGDFKAD</sequence>
<name>A0A7Y3T3T7_9HYPH</name>
<proteinExistence type="predicted"/>
<evidence type="ECO:0000313" key="2">
    <source>
        <dbReference type="Proteomes" id="UP000526233"/>
    </source>
</evidence>
<dbReference type="RefSeq" id="WP_171379873.1">
    <property type="nucleotide sequence ID" value="NZ_PKQI01000002.1"/>
</dbReference>
<gene>
    <name evidence="1" type="ORF">EHE22_08975</name>
</gene>
<dbReference type="EMBL" id="PKQI01000002">
    <property type="protein sequence ID" value="NNV20556.1"/>
    <property type="molecule type" value="Genomic_DNA"/>
</dbReference>
<comment type="caution">
    <text evidence="1">The sequence shown here is derived from an EMBL/GenBank/DDBJ whole genome shotgun (WGS) entry which is preliminary data.</text>
</comment>
<protein>
    <submittedName>
        <fullName evidence="1">Uncharacterized protein</fullName>
    </submittedName>
</protein>
<organism evidence="1 2">
    <name type="scientific">Brucella pseudogrignonensis</name>
    <dbReference type="NCBI Taxonomy" id="419475"/>
    <lineage>
        <taxon>Bacteria</taxon>
        <taxon>Pseudomonadati</taxon>
        <taxon>Pseudomonadota</taxon>
        <taxon>Alphaproteobacteria</taxon>
        <taxon>Hyphomicrobiales</taxon>
        <taxon>Brucellaceae</taxon>
        <taxon>Brucella/Ochrobactrum group</taxon>
        <taxon>Brucella</taxon>
    </lineage>
</organism>
<dbReference type="Proteomes" id="UP000526233">
    <property type="component" value="Unassembled WGS sequence"/>
</dbReference>
<reference evidence="1 2" key="1">
    <citation type="submission" date="2018-11" db="EMBL/GenBank/DDBJ databases">
        <title>Genome sequencing and analysis.</title>
        <authorList>
            <person name="Huang Y.-T."/>
        </authorList>
    </citation>
    <scope>NUCLEOTIDE SEQUENCE [LARGE SCALE GENOMIC DNA]</scope>
    <source>
        <strain evidence="1 2">SHIN</strain>
    </source>
</reference>
<evidence type="ECO:0000313" key="1">
    <source>
        <dbReference type="EMBL" id="NNV20556.1"/>
    </source>
</evidence>